<dbReference type="Proteomes" id="UP000199134">
    <property type="component" value="Unassembled WGS sequence"/>
</dbReference>
<proteinExistence type="predicted"/>
<sequence length="44" mass="5567">MTYLIDLFKEYIGIYTVKKRYSLYKSYKQTIRYYRIFVNLQTKL</sequence>
<evidence type="ECO:0000313" key="1">
    <source>
        <dbReference type="EMBL" id="SDN61013.1"/>
    </source>
</evidence>
<organism evidence="1 2">
    <name type="scientific">Prevotella communis</name>
    <dbReference type="NCBI Taxonomy" id="2913614"/>
    <lineage>
        <taxon>Bacteria</taxon>
        <taxon>Pseudomonadati</taxon>
        <taxon>Bacteroidota</taxon>
        <taxon>Bacteroidia</taxon>
        <taxon>Bacteroidales</taxon>
        <taxon>Prevotellaceae</taxon>
        <taxon>Prevotella</taxon>
    </lineage>
</organism>
<name>A0A1H0CT14_9BACT</name>
<evidence type="ECO:0000313" key="2">
    <source>
        <dbReference type="Proteomes" id="UP000199134"/>
    </source>
</evidence>
<comment type="caution">
    <text evidence="1">The sequence shown here is derived from an EMBL/GenBank/DDBJ whole genome shotgun (WGS) entry which is preliminary data.</text>
</comment>
<gene>
    <name evidence="1" type="ORF">SAMN04487900_10183</name>
</gene>
<protein>
    <submittedName>
        <fullName evidence="1">Uncharacterized protein</fullName>
    </submittedName>
</protein>
<reference evidence="2" key="1">
    <citation type="submission" date="2016-10" db="EMBL/GenBank/DDBJ databases">
        <authorList>
            <person name="de Groot N.N."/>
        </authorList>
    </citation>
    <scope>NUCLEOTIDE SEQUENCE [LARGE SCALE GENOMIC DNA]</scope>
    <source>
        <strain evidence="2">BP1-145</strain>
    </source>
</reference>
<accession>A0A1H0CT14</accession>
<dbReference type="AlphaFoldDB" id="A0A1H0CT14"/>
<dbReference type="EMBL" id="FNIW01000001">
    <property type="protein sequence ID" value="SDN61013.1"/>
    <property type="molecule type" value="Genomic_DNA"/>
</dbReference>